<evidence type="ECO:0000256" key="2">
    <source>
        <dbReference type="SAM" id="Phobius"/>
    </source>
</evidence>
<evidence type="ECO:0000256" key="1">
    <source>
        <dbReference type="SAM" id="MobiDB-lite"/>
    </source>
</evidence>
<proteinExistence type="predicted"/>
<feature type="region of interest" description="Disordered" evidence="1">
    <location>
        <begin position="495"/>
        <end position="524"/>
    </location>
</feature>
<feature type="compositionally biased region" description="Basic and acidic residues" evidence="1">
    <location>
        <begin position="437"/>
        <end position="455"/>
    </location>
</feature>
<keyword evidence="3" id="KW-0732">Signal</keyword>
<feature type="region of interest" description="Disordered" evidence="1">
    <location>
        <begin position="585"/>
        <end position="798"/>
    </location>
</feature>
<feature type="transmembrane region" description="Helical" evidence="2">
    <location>
        <begin position="466"/>
        <end position="487"/>
    </location>
</feature>
<dbReference type="KEGG" id="dpo:4801252"/>
<evidence type="ECO:0000256" key="3">
    <source>
        <dbReference type="SAM" id="SignalP"/>
    </source>
</evidence>
<keyword evidence="2" id="KW-1133">Transmembrane helix</keyword>
<evidence type="ECO:0000313" key="4">
    <source>
        <dbReference type="Proteomes" id="UP000001819"/>
    </source>
</evidence>
<keyword evidence="2" id="KW-0812">Transmembrane</keyword>
<gene>
    <name evidence="5" type="primary">LOC4801252</name>
</gene>
<reference evidence="5" key="2">
    <citation type="submission" date="2025-08" db="UniProtKB">
        <authorList>
            <consortium name="RefSeq"/>
        </authorList>
    </citation>
    <scope>IDENTIFICATION</scope>
    <source>
        <strain evidence="5">MV-25-SWS-2005</strain>
        <tissue evidence="5">Whole body</tissue>
    </source>
</reference>
<accession>A0A6I8UNJ2</accession>
<feature type="compositionally biased region" description="Polar residues" evidence="1">
    <location>
        <begin position="50"/>
        <end position="61"/>
    </location>
</feature>
<dbReference type="InParanoid" id="A0A6I8UNJ2"/>
<evidence type="ECO:0000313" key="5">
    <source>
        <dbReference type="RefSeq" id="XP_001358375.4"/>
    </source>
</evidence>
<protein>
    <submittedName>
        <fullName evidence="5">Uncharacterized protein</fullName>
    </submittedName>
</protein>
<dbReference type="Proteomes" id="UP000001819">
    <property type="component" value="Chromosome 2"/>
</dbReference>
<reference evidence="4" key="1">
    <citation type="submission" date="2024-06" db="UniProtKB">
        <authorList>
            <consortium name="RefSeq"/>
        </authorList>
    </citation>
    <scope>NUCLEOTIDE SEQUENCE [LARGE SCALE GENOMIC DNA]</scope>
    <source>
        <strain evidence="4">MV2-25</strain>
    </source>
</reference>
<feature type="region of interest" description="Disordered" evidence="1">
    <location>
        <begin position="50"/>
        <end position="83"/>
    </location>
</feature>
<feature type="region of interest" description="Disordered" evidence="1">
    <location>
        <begin position="418"/>
        <end position="456"/>
    </location>
</feature>
<keyword evidence="2" id="KW-0472">Membrane</keyword>
<feature type="signal peptide" evidence="3">
    <location>
        <begin position="1"/>
        <end position="19"/>
    </location>
</feature>
<feature type="compositionally biased region" description="Basic and acidic residues" evidence="1">
    <location>
        <begin position="666"/>
        <end position="766"/>
    </location>
</feature>
<dbReference type="AlphaFoldDB" id="A0A6I8UNJ2"/>
<sequence length="798" mass="90713">MNIHVLLALVFFLTPGGCPMYSIDLSTLEVPNDFQDELTLQSMLNSELEQSRNDLNGNQRSVPDDPPGRHRGKRPRVAPREELLPEVSHRAANNNAKEFFLGTNLFGSSTRKCFSAEEIALIAARRDFETLLPKSFPNSLLCDSVVQMLMKYFHTVNRIVKSKAKDEARMVLQRAYYDALGGYLRYYLVPVAQISFYAGRLKLNTTERLVSLYQQCRIVLNTNGNGWRTPMVDVLSQLKSVRIRPVKLPAAPKEGDDDALSCALLEQSSGGKEAQNDQMIVPLPRLEAVDGHGHLTLIYLPLKQRRIYNLRSPQSAFVLVKFFQTVTQCYRFQGMCQRTYNRKLRNWIRESLQLHYRDEVFYPGLGGVLQVYEMLKIEDQGKAKQPVGEGEGEEEQCFRGYQQTTDDVTDTGRVAVAGAGAGTGDNCRKQSRSPNTKKQEEDKSEKHYNKNGEECRECDDDPSAAFVAWLALFLVVLLLFLLLLIYCCMKKGRKPQITPRPNRKRVPAVQEPKSTKIAVDSNPSMPRRMAIHGSYYSSPIEISQSEKSPQGNNNDFRRFLDESHTSTSSLACQFNRKCLPVKFSRSSPDQYYPKKKRQPTTKLVKEKVVQAFRPLDTDDSELQSDTTTPGPSPRRKPPSPAGKEEALDQGRYTMPTLESYRTNTTETERTDRAPEKQKVARRCDKERCEGFKLTEKHEKEPEKQKPSKRCREDRCEKEPTETKRKEKPPEKSKRKEKKLETDTGQDERRKPSKKSDPKAEPTEKRLSGGGCDVRGPPKDSPGWETVFEDSSIVEGGSI</sequence>
<name>A0A6I8UNJ2_DROPS</name>
<dbReference type="FunCoup" id="A0A6I8UNJ2">
    <property type="interactions" value="32"/>
</dbReference>
<dbReference type="RefSeq" id="XP_001358375.4">
    <property type="nucleotide sequence ID" value="XM_001358338.4"/>
</dbReference>
<organism evidence="4 5">
    <name type="scientific">Drosophila pseudoobscura pseudoobscura</name>
    <name type="common">Fruit fly</name>
    <dbReference type="NCBI Taxonomy" id="46245"/>
    <lineage>
        <taxon>Eukaryota</taxon>
        <taxon>Metazoa</taxon>
        <taxon>Ecdysozoa</taxon>
        <taxon>Arthropoda</taxon>
        <taxon>Hexapoda</taxon>
        <taxon>Insecta</taxon>
        <taxon>Pterygota</taxon>
        <taxon>Neoptera</taxon>
        <taxon>Endopterygota</taxon>
        <taxon>Diptera</taxon>
        <taxon>Brachycera</taxon>
        <taxon>Muscomorpha</taxon>
        <taxon>Ephydroidea</taxon>
        <taxon>Drosophilidae</taxon>
        <taxon>Drosophila</taxon>
        <taxon>Sophophora</taxon>
    </lineage>
</organism>
<keyword evidence="4" id="KW-1185">Reference proteome</keyword>
<feature type="chain" id="PRO_5026245918" evidence="3">
    <location>
        <begin position="20"/>
        <end position="798"/>
    </location>
</feature>